<keyword evidence="4" id="KW-1185">Reference proteome</keyword>
<sequence length="262" mass="29648">MKLYWLFCSLLVAASPAFSASEKTCGVDSRCTVVIWHESEGRAQIDNIDRASARYSPFSTYKIPNTVIMLETGVVDSTDQPLDYSRDDYPPQDWWPDSWQQTPMTLAQALQHSAVPIYRTLSRKVGPKRMQAWVDIFDYGNRDISSGVDGFWLNGSLQISAQEQIQFLRRLFANPGPVSKSALDTLSHIMLVESAPGYQLYAKTGAGYIEQSQALGWYVGWLDNSDGRHYFAINVSADSFAEVQRERLRIANQYLDEFKHAP</sequence>
<dbReference type="InterPro" id="IPR001460">
    <property type="entry name" value="PCN-bd_Tpept"/>
</dbReference>
<feature type="domain" description="Penicillin-binding protein transpeptidase" evidence="2">
    <location>
        <begin position="50"/>
        <end position="239"/>
    </location>
</feature>
<dbReference type="Gene3D" id="3.40.710.10">
    <property type="entry name" value="DD-peptidase/beta-lactamase superfamily"/>
    <property type="match status" value="1"/>
</dbReference>
<dbReference type="SUPFAM" id="SSF56601">
    <property type="entry name" value="beta-lactamase/transpeptidase-like"/>
    <property type="match status" value="1"/>
</dbReference>
<dbReference type="InterPro" id="IPR012338">
    <property type="entry name" value="Beta-lactam/transpept-like"/>
</dbReference>
<feature type="chain" id="PRO_5040790847" evidence="1">
    <location>
        <begin position="20"/>
        <end position="262"/>
    </location>
</feature>
<reference evidence="3" key="1">
    <citation type="submission" date="2022-05" db="EMBL/GenBank/DDBJ databases">
        <authorList>
            <person name="Sun H.-N."/>
        </authorList>
    </citation>
    <scope>NUCLEOTIDE SEQUENCE</scope>
    <source>
        <strain evidence="3">HB14</strain>
    </source>
</reference>
<proteinExistence type="predicted"/>
<dbReference type="EMBL" id="JAMFTH010000001">
    <property type="protein sequence ID" value="MCP8899005.1"/>
    <property type="molecule type" value="Genomic_DNA"/>
</dbReference>
<dbReference type="RefSeq" id="WP_253967268.1">
    <property type="nucleotide sequence ID" value="NZ_JAMFTH010000001.1"/>
</dbReference>
<evidence type="ECO:0000256" key="1">
    <source>
        <dbReference type="SAM" id="SignalP"/>
    </source>
</evidence>
<gene>
    <name evidence="3" type="ORF">M6D89_06805</name>
</gene>
<comment type="caution">
    <text evidence="3">The sequence shown here is derived from an EMBL/GenBank/DDBJ whole genome shotgun (WGS) entry which is preliminary data.</text>
</comment>
<dbReference type="GO" id="GO:0008658">
    <property type="term" value="F:penicillin binding"/>
    <property type="evidence" value="ECO:0007669"/>
    <property type="project" value="InterPro"/>
</dbReference>
<dbReference type="Pfam" id="PF00905">
    <property type="entry name" value="Transpeptidase"/>
    <property type="match status" value="1"/>
</dbReference>
<accession>A0A9X2HVM1</accession>
<dbReference type="AlphaFoldDB" id="A0A9X2HVM1"/>
<protein>
    <submittedName>
        <fullName evidence="3">Penicillin-binding transpeptidase domain-containing protein</fullName>
    </submittedName>
</protein>
<evidence type="ECO:0000259" key="2">
    <source>
        <dbReference type="Pfam" id="PF00905"/>
    </source>
</evidence>
<evidence type="ECO:0000313" key="4">
    <source>
        <dbReference type="Proteomes" id="UP001139319"/>
    </source>
</evidence>
<name>A0A9X2HVM1_9GAMM</name>
<keyword evidence="1" id="KW-0732">Signal</keyword>
<reference evidence="3" key="2">
    <citation type="submission" date="2023-01" db="EMBL/GenBank/DDBJ databases">
        <title>Gilvimarinus xylanilyticus HB14 isolated from Caulerpa lentillifera aquaculture base in Hainan, China.</title>
        <authorList>
            <person name="Zhang Y.-J."/>
        </authorList>
    </citation>
    <scope>NUCLEOTIDE SEQUENCE</scope>
    <source>
        <strain evidence="3">HB14</strain>
    </source>
</reference>
<evidence type="ECO:0000313" key="3">
    <source>
        <dbReference type="EMBL" id="MCP8899005.1"/>
    </source>
</evidence>
<organism evidence="3 4">
    <name type="scientific">Gilvimarinus xylanilyticus</name>
    <dbReference type="NCBI Taxonomy" id="2944139"/>
    <lineage>
        <taxon>Bacteria</taxon>
        <taxon>Pseudomonadati</taxon>
        <taxon>Pseudomonadota</taxon>
        <taxon>Gammaproteobacteria</taxon>
        <taxon>Cellvibrionales</taxon>
        <taxon>Cellvibrionaceae</taxon>
        <taxon>Gilvimarinus</taxon>
    </lineage>
</organism>
<dbReference type="Proteomes" id="UP001139319">
    <property type="component" value="Unassembled WGS sequence"/>
</dbReference>
<feature type="signal peptide" evidence="1">
    <location>
        <begin position="1"/>
        <end position="19"/>
    </location>
</feature>